<dbReference type="InterPro" id="IPR059125">
    <property type="entry name" value="Ferritin_actino"/>
</dbReference>
<reference evidence="3 4" key="1">
    <citation type="submission" date="2015-03" db="EMBL/GenBank/DDBJ databases">
        <authorList>
            <person name="Murphy D."/>
        </authorList>
    </citation>
    <scope>NUCLEOTIDE SEQUENCE [LARGE SCALE GENOMIC DNA]</scope>
    <source>
        <strain evidence="3 4">DSM 44277</strain>
    </source>
</reference>
<evidence type="ECO:0000313" key="4">
    <source>
        <dbReference type="Proteomes" id="UP000198875"/>
    </source>
</evidence>
<evidence type="ECO:0000313" key="3">
    <source>
        <dbReference type="EMBL" id="CPR12093.1"/>
    </source>
</evidence>
<dbReference type="InterPro" id="IPR009078">
    <property type="entry name" value="Ferritin-like_SF"/>
</dbReference>
<name>A0A0U0WBC9_MYCBE</name>
<dbReference type="RefSeq" id="WP_085182016.1">
    <property type="nucleotide sequence ID" value="NZ_CSTD01000003.1"/>
</dbReference>
<proteinExistence type="predicted"/>
<sequence>MTRSPGTTPEADLDAEKLNDSPAPRLSGDHPGVNELFAVLAYGEIAAFYRLTDEARMAPNLRGRISMASMAAAEMGHYELLRDALERRGVDVVEAMSKYVSALENYHRLTMPSTWLEALVKTYVADALAADVYLEIADGLPDEVARVVRAALSETGHSQFVVAEVRAAVTASGKQRSRLALWARRLLGEAITQAQYVLADHDELVDLVLSGTGGLGQLSAFFDRLQQTHDRRMHELGLA</sequence>
<evidence type="ECO:0000256" key="1">
    <source>
        <dbReference type="SAM" id="MobiDB-lite"/>
    </source>
</evidence>
<feature type="region of interest" description="Disordered" evidence="1">
    <location>
        <begin position="1"/>
        <end position="29"/>
    </location>
</feature>
<dbReference type="OrthoDB" id="3728083at2"/>
<protein>
    <submittedName>
        <fullName evidence="3">Hydroxylase for synthesis of 2-methylthio-cis-ribozeatin in tRNA</fullName>
    </submittedName>
</protein>
<gene>
    <name evidence="3" type="ORF">BN971_03386</name>
</gene>
<dbReference type="Pfam" id="PF13794">
    <property type="entry name" value="MiaE_2"/>
    <property type="match status" value="1"/>
</dbReference>
<dbReference type="InterPro" id="IPR012347">
    <property type="entry name" value="Ferritin-like"/>
</dbReference>
<feature type="domain" description="Ferritin-like" evidence="2">
    <location>
        <begin position="32"/>
        <end position="210"/>
    </location>
</feature>
<dbReference type="CDD" id="cd00657">
    <property type="entry name" value="Ferritin_like"/>
    <property type="match status" value="1"/>
</dbReference>
<dbReference type="AlphaFoldDB" id="A0A0U0WBC9"/>
<dbReference type="SUPFAM" id="SSF47240">
    <property type="entry name" value="Ferritin-like"/>
    <property type="match status" value="1"/>
</dbReference>
<dbReference type="Proteomes" id="UP000198875">
    <property type="component" value="Unassembled WGS sequence"/>
</dbReference>
<dbReference type="Gene3D" id="1.20.1260.10">
    <property type="match status" value="1"/>
</dbReference>
<evidence type="ECO:0000259" key="2">
    <source>
        <dbReference type="Pfam" id="PF13794"/>
    </source>
</evidence>
<accession>A0A0U0WBC9</accession>
<organism evidence="3 4">
    <name type="scientific">Mycobacterium bohemicum DSM 44277</name>
    <dbReference type="NCBI Taxonomy" id="1236609"/>
    <lineage>
        <taxon>Bacteria</taxon>
        <taxon>Bacillati</taxon>
        <taxon>Actinomycetota</taxon>
        <taxon>Actinomycetes</taxon>
        <taxon>Mycobacteriales</taxon>
        <taxon>Mycobacteriaceae</taxon>
        <taxon>Mycobacterium</taxon>
    </lineage>
</organism>
<dbReference type="EMBL" id="CSTD01000003">
    <property type="protein sequence ID" value="CPR12093.1"/>
    <property type="molecule type" value="Genomic_DNA"/>
</dbReference>